<feature type="transmembrane region" description="Helical" evidence="1">
    <location>
        <begin position="23"/>
        <end position="44"/>
    </location>
</feature>
<keyword evidence="1" id="KW-1133">Transmembrane helix</keyword>
<evidence type="ECO:0000313" key="2">
    <source>
        <dbReference type="EMBL" id="GAA4996400.1"/>
    </source>
</evidence>
<feature type="transmembrane region" description="Helical" evidence="1">
    <location>
        <begin position="50"/>
        <end position="71"/>
    </location>
</feature>
<sequence length="228" mass="26205">MHPTEYPSAWHHPPTRRAWVQHMVLIVVRSVGWVATWLGSLFLVVATPRWIGWAFLLLLVYATFRAVLQLAHIGPSIQMQRVLWQYPWQFLTDVPRGRNKHPGLQDDAMWFELPNPEDPEERIPLPFLSTMRTFWWMRRFGTTRTKPELKAQIEPLWFAGDPRFVAVVAAPGRGGKGPKRLHLLYQRAAAGRRGADPVHWNACPAALERARRAGAHVPESVPPFPRPN</sequence>
<keyword evidence="1" id="KW-0472">Membrane</keyword>
<name>A0ABP9IF58_9ACTN</name>
<evidence type="ECO:0000313" key="3">
    <source>
        <dbReference type="Proteomes" id="UP001501759"/>
    </source>
</evidence>
<dbReference type="EMBL" id="BAABKB010000002">
    <property type="protein sequence ID" value="GAA4996400.1"/>
    <property type="molecule type" value="Genomic_DNA"/>
</dbReference>
<evidence type="ECO:0000256" key="1">
    <source>
        <dbReference type="SAM" id="Phobius"/>
    </source>
</evidence>
<keyword evidence="1" id="KW-0812">Transmembrane</keyword>
<reference evidence="3" key="1">
    <citation type="journal article" date="2019" name="Int. J. Syst. Evol. Microbiol.">
        <title>The Global Catalogue of Microorganisms (GCM) 10K type strain sequencing project: providing services to taxonomists for standard genome sequencing and annotation.</title>
        <authorList>
            <consortium name="The Broad Institute Genomics Platform"/>
            <consortium name="The Broad Institute Genome Sequencing Center for Infectious Disease"/>
            <person name="Wu L."/>
            <person name="Ma J."/>
        </authorList>
    </citation>
    <scope>NUCLEOTIDE SEQUENCE [LARGE SCALE GENOMIC DNA]</scope>
    <source>
        <strain evidence="3">JCM 18409</strain>
    </source>
</reference>
<organism evidence="2 3">
    <name type="scientific">Streptomyces siamensis</name>
    <dbReference type="NCBI Taxonomy" id="1274986"/>
    <lineage>
        <taxon>Bacteria</taxon>
        <taxon>Bacillati</taxon>
        <taxon>Actinomycetota</taxon>
        <taxon>Actinomycetes</taxon>
        <taxon>Kitasatosporales</taxon>
        <taxon>Streptomycetaceae</taxon>
        <taxon>Streptomyces</taxon>
    </lineage>
</organism>
<gene>
    <name evidence="2" type="ORF">GCM10023335_06210</name>
</gene>
<accession>A0ABP9IF58</accession>
<proteinExistence type="predicted"/>
<keyword evidence="3" id="KW-1185">Reference proteome</keyword>
<protein>
    <submittedName>
        <fullName evidence="2">Uncharacterized protein</fullName>
    </submittedName>
</protein>
<comment type="caution">
    <text evidence="2">The sequence shown here is derived from an EMBL/GenBank/DDBJ whole genome shotgun (WGS) entry which is preliminary data.</text>
</comment>
<dbReference type="Proteomes" id="UP001501759">
    <property type="component" value="Unassembled WGS sequence"/>
</dbReference>